<dbReference type="AlphaFoldDB" id="A0A9Q3JG74"/>
<organism evidence="1 2">
    <name type="scientific">Austropuccinia psidii MF-1</name>
    <dbReference type="NCBI Taxonomy" id="1389203"/>
    <lineage>
        <taxon>Eukaryota</taxon>
        <taxon>Fungi</taxon>
        <taxon>Dikarya</taxon>
        <taxon>Basidiomycota</taxon>
        <taxon>Pucciniomycotina</taxon>
        <taxon>Pucciniomycetes</taxon>
        <taxon>Pucciniales</taxon>
        <taxon>Sphaerophragmiaceae</taxon>
        <taxon>Austropuccinia</taxon>
    </lineage>
</organism>
<sequence>MGHLDGDLRWERLAIIGLFKASEGAATDKIKVKLFTFPYDGHGELVFSLPVFVKEGVVGELHDFDMPGPCEYGKVAKEGSLRGDITNFGIKRFP</sequence>
<keyword evidence="2" id="KW-1185">Reference proteome</keyword>
<accession>A0A9Q3JG74</accession>
<gene>
    <name evidence="1" type="ORF">O181_101552</name>
</gene>
<reference evidence="1" key="1">
    <citation type="submission" date="2021-03" db="EMBL/GenBank/DDBJ databases">
        <title>Draft genome sequence of rust myrtle Austropuccinia psidii MF-1, a brazilian biotype.</title>
        <authorList>
            <person name="Quecine M.C."/>
            <person name="Pachon D.M.R."/>
            <person name="Bonatelli M.L."/>
            <person name="Correr F.H."/>
            <person name="Franceschini L.M."/>
            <person name="Leite T.F."/>
            <person name="Margarido G.R.A."/>
            <person name="Almeida C.A."/>
            <person name="Ferrarezi J.A."/>
            <person name="Labate C.A."/>
        </authorList>
    </citation>
    <scope>NUCLEOTIDE SEQUENCE</scope>
    <source>
        <strain evidence="1">MF-1</strain>
    </source>
</reference>
<evidence type="ECO:0000313" key="1">
    <source>
        <dbReference type="EMBL" id="MBW0561837.1"/>
    </source>
</evidence>
<dbReference type="EMBL" id="AVOT02071593">
    <property type="protein sequence ID" value="MBW0561837.1"/>
    <property type="molecule type" value="Genomic_DNA"/>
</dbReference>
<protein>
    <submittedName>
        <fullName evidence="1">Uncharacterized protein</fullName>
    </submittedName>
</protein>
<name>A0A9Q3JG74_9BASI</name>
<evidence type="ECO:0000313" key="2">
    <source>
        <dbReference type="Proteomes" id="UP000765509"/>
    </source>
</evidence>
<comment type="caution">
    <text evidence="1">The sequence shown here is derived from an EMBL/GenBank/DDBJ whole genome shotgun (WGS) entry which is preliminary data.</text>
</comment>
<proteinExistence type="predicted"/>
<dbReference type="Proteomes" id="UP000765509">
    <property type="component" value="Unassembled WGS sequence"/>
</dbReference>